<dbReference type="Proteomes" id="UP001281761">
    <property type="component" value="Unassembled WGS sequence"/>
</dbReference>
<dbReference type="PANTHER" id="PTHR45876:SF8">
    <property type="entry name" value="FI04035P"/>
    <property type="match status" value="1"/>
</dbReference>
<feature type="region of interest" description="Disordered" evidence="1">
    <location>
        <begin position="82"/>
        <end position="159"/>
    </location>
</feature>
<name>A0ABQ9WWK9_9EUKA</name>
<keyword evidence="6" id="KW-1185">Reference proteome</keyword>
<dbReference type="SMART" id="SM00324">
    <property type="entry name" value="RhoGAP"/>
    <property type="match status" value="1"/>
</dbReference>
<dbReference type="PROSITE" id="PS50020">
    <property type="entry name" value="WW_DOMAIN_2"/>
    <property type="match status" value="2"/>
</dbReference>
<dbReference type="InterPro" id="IPR001202">
    <property type="entry name" value="WW_dom"/>
</dbReference>
<dbReference type="Gene3D" id="1.10.555.10">
    <property type="entry name" value="Rho GTPase activation protein"/>
    <property type="match status" value="1"/>
</dbReference>
<dbReference type="InterPro" id="IPR036020">
    <property type="entry name" value="WW_dom_sf"/>
</dbReference>
<evidence type="ECO:0000259" key="4">
    <source>
        <dbReference type="PROSITE" id="PS51016"/>
    </source>
</evidence>
<dbReference type="InterPro" id="IPR008936">
    <property type="entry name" value="Rho_GTPase_activation_prot"/>
</dbReference>
<evidence type="ECO:0000313" key="6">
    <source>
        <dbReference type="Proteomes" id="UP001281761"/>
    </source>
</evidence>
<comment type="caution">
    <text evidence="5">The sequence shown here is derived from an EMBL/GenBank/DDBJ whole genome shotgun (WGS) entry which is preliminary data.</text>
</comment>
<gene>
    <name evidence="5" type="ORF">BLNAU_21165</name>
</gene>
<dbReference type="InterPro" id="IPR000198">
    <property type="entry name" value="RhoGAP_dom"/>
</dbReference>
<feature type="compositionally biased region" description="Pro residues" evidence="1">
    <location>
        <begin position="130"/>
        <end position="155"/>
    </location>
</feature>
<dbReference type="SUPFAM" id="SSF48350">
    <property type="entry name" value="GTPase activation domain, GAP"/>
    <property type="match status" value="1"/>
</dbReference>
<feature type="domain" description="MyTH4" evidence="4">
    <location>
        <begin position="264"/>
        <end position="436"/>
    </location>
</feature>
<evidence type="ECO:0000259" key="3">
    <source>
        <dbReference type="PROSITE" id="PS50238"/>
    </source>
</evidence>
<proteinExistence type="predicted"/>
<dbReference type="PROSITE" id="PS01159">
    <property type="entry name" value="WW_DOMAIN_1"/>
    <property type="match status" value="1"/>
</dbReference>
<dbReference type="CDD" id="cd00159">
    <property type="entry name" value="RhoGAP"/>
    <property type="match status" value="1"/>
</dbReference>
<dbReference type="Gene3D" id="2.20.70.10">
    <property type="match status" value="1"/>
</dbReference>
<dbReference type="Pfam" id="PF00784">
    <property type="entry name" value="MyTH4"/>
    <property type="match status" value="1"/>
</dbReference>
<feature type="domain" description="Rho-GAP" evidence="3">
    <location>
        <begin position="484"/>
        <end position="675"/>
    </location>
</feature>
<protein>
    <submittedName>
        <fullName evidence="5">Rho GTPase-activating protein 39</fullName>
    </submittedName>
</protein>
<evidence type="ECO:0000313" key="5">
    <source>
        <dbReference type="EMBL" id="KAK2943910.1"/>
    </source>
</evidence>
<dbReference type="InterPro" id="IPR038185">
    <property type="entry name" value="MyTH4_dom_sf"/>
</dbReference>
<feature type="region of interest" description="Disordered" evidence="1">
    <location>
        <begin position="182"/>
        <end position="224"/>
    </location>
</feature>
<dbReference type="SUPFAM" id="SSF51045">
    <property type="entry name" value="WW domain"/>
    <property type="match status" value="1"/>
</dbReference>
<evidence type="ECO:0000259" key="2">
    <source>
        <dbReference type="PROSITE" id="PS50020"/>
    </source>
</evidence>
<organism evidence="5 6">
    <name type="scientific">Blattamonas nauphoetae</name>
    <dbReference type="NCBI Taxonomy" id="2049346"/>
    <lineage>
        <taxon>Eukaryota</taxon>
        <taxon>Metamonada</taxon>
        <taxon>Preaxostyla</taxon>
        <taxon>Oxymonadida</taxon>
        <taxon>Blattamonas</taxon>
    </lineage>
</organism>
<feature type="compositionally biased region" description="Polar residues" evidence="1">
    <location>
        <begin position="183"/>
        <end position="224"/>
    </location>
</feature>
<dbReference type="SMART" id="SM00456">
    <property type="entry name" value="WW"/>
    <property type="match status" value="2"/>
</dbReference>
<feature type="domain" description="WW" evidence="2">
    <location>
        <begin position="1"/>
        <end position="35"/>
    </location>
</feature>
<dbReference type="PROSITE" id="PS50238">
    <property type="entry name" value="RHOGAP"/>
    <property type="match status" value="1"/>
</dbReference>
<evidence type="ECO:0000256" key="1">
    <source>
        <dbReference type="SAM" id="MobiDB-lite"/>
    </source>
</evidence>
<dbReference type="SMART" id="SM00139">
    <property type="entry name" value="MyTH4"/>
    <property type="match status" value="1"/>
</dbReference>
<reference evidence="5 6" key="1">
    <citation type="journal article" date="2022" name="bioRxiv">
        <title>Genomics of Preaxostyla Flagellates Illuminates Evolutionary Transitions and the Path Towards Mitochondrial Loss.</title>
        <authorList>
            <person name="Novak L.V.F."/>
            <person name="Treitli S.C."/>
            <person name="Pyrih J."/>
            <person name="Halakuc P."/>
            <person name="Pipaliya S.V."/>
            <person name="Vacek V."/>
            <person name="Brzon O."/>
            <person name="Soukal P."/>
            <person name="Eme L."/>
            <person name="Dacks J.B."/>
            <person name="Karnkowska A."/>
            <person name="Elias M."/>
            <person name="Hampl V."/>
        </authorList>
    </citation>
    <scope>NUCLEOTIDE SEQUENCE [LARGE SCALE GENOMIC DNA]</scope>
    <source>
        <strain evidence="5">NAU3</strain>
        <tissue evidence="5">Gut</tissue>
    </source>
</reference>
<dbReference type="EMBL" id="JARBJD010000322">
    <property type="protein sequence ID" value="KAK2943910.1"/>
    <property type="molecule type" value="Genomic_DNA"/>
</dbReference>
<accession>A0ABQ9WWK9</accession>
<dbReference type="InterPro" id="IPR000857">
    <property type="entry name" value="MyTH4_dom"/>
</dbReference>
<sequence>MKLPSGWNHSINPKNKRIFFFNKELQKKTYTPPPGTILDNGEEIPSNLPAGWNVQIDPESSHPFYFDTTTKKTTWDIPTQPAISQDLSHHPSDLPPPPGDLPPANSPPAPSDDILPPPPPVSPQTAANDLPPPPPDDLPPPPSMDPSLPPPPSTLPPAATAGIALKTTIFTKPVVSRKANALTVKTDTSPHKQQTSGAPSPQYASPSRKTATPSNTTSGTGLPSNIKTEIHEFQVEGYLQNHFAEQKTGMFKKRIVPLSELMLFQSQSLSGPLLKSVSSKWEKEAIKNFDDILLWMGVRQAKGPPQIIASRVVGRGQKTPELRDEIFMQLLKQINTTIKGTPPENREMLTPEQREKAWQLLMLCCDSFTPSRDFEVVLFAYLDEAQQISADVVIDDGMEFDERLKVAAFAQFSHNKVTKMLQEGDKPMRQLLGTLGNTGMEASLKKMAEVADSKKVFGWSIDDMVAKQKDPQFIDGALSGGGPLDVSKFEIPFIQVYISQKIVLTDAVREEGVFRRSVDLMTLEEHIKRLNNGLYKFTSNETMLYSVLMKNIFKRTPSPLIPYSIYNKAIGLMIDDNGVDRRHENIDDEICQFVNTNLSRPSLLSLKYLCRLMRAVTAQHSFNRMDLDNLAIVFTPTLIKMQTDNPREAVINLPKETYFVTSLMRSLYPTPDEEALFVEYDSITAEFLERVG</sequence>
<dbReference type="PANTHER" id="PTHR45876">
    <property type="entry name" value="FI04035P"/>
    <property type="match status" value="1"/>
</dbReference>
<feature type="compositionally biased region" description="Pro residues" evidence="1">
    <location>
        <begin position="93"/>
        <end position="122"/>
    </location>
</feature>
<dbReference type="Pfam" id="PF00397">
    <property type="entry name" value="WW"/>
    <property type="match status" value="1"/>
</dbReference>
<dbReference type="PROSITE" id="PS51016">
    <property type="entry name" value="MYTH4"/>
    <property type="match status" value="1"/>
</dbReference>
<dbReference type="Gene3D" id="1.25.40.530">
    <property type="entry name" value="MyTH4 domain"/>
    <property type="match status" value="1"/>
</dbReference>
<feature type="domain" description="WW" evidence="2">
    <location>
        <begin position="46"/>
        <end position="80"/>
    </location>
</feature>
<dbReference type="Pfam" id="PF00620">
    <property type="entry name" value="RhoGAP"/>
    <property type="match status" value="1"/>
</dbReference>